<sequence>MRFKPLSGIDGGKEASRWGHWMTRAATKRSLVTCAAFAAVLSEALPAQAQDVPALGETWKSTCDAQSCSIIGDIVHGEGEPSRRMSIVVTLQPGGKVASVTFRLPPDADRGEFFAVTFADTVKDASGNWTVKLVPGATRVLDVQDCSVDCLVTLPNGIVPAREGSASFDVGQAMTAHNLMPMFYFSHGQRIKAGAALFRFKAAYESARRQLP</sequence>
<gene>
    <name evidence="1" type="ORF">KCG34_08325</name>
</gene>
<reference evidence="1" key="1">
    <citation type="submission" date="2021-04" db="EMBL/GenBank/DDBJ databases">
        <title>The complete genome sequence of Caulobacter sp. S6.</title>
        <authorList>
            <person name="Tang Y."/>
            <person name="Ouyang W."/>
            <person name="Liu Q."/>
            <person name="Huang B."/>
            <person name="Guo Z."/>
            <person name="Lei P."/>
        </authorList>
    </citation>
    <scope>NUCLEOTIDE SEQUENCE</scope>
    <source>
        <strain evidence="1">S6</strain>
    </source>
</reference>
<evidence type="ECO:0008006" key="3">
    <source>
        <dbReference type="Google" id="ProtNLM"/>
    </source>
</evidence>
<accession>A0A975G3J8</accession>
<dbReference type="EMBL" id="CP073078">
    <property type="protein sequence ID" value="QUD89862.1"/>
    <property type="molecule type" value="Genomic_DNA"/>
</dbReference>
<protein>
    <recommendedName>
        <fullName evidence="3">Invasion associated locus B family protein</fullName>
    </recommendedName>
</protein>
<dbReference type="AlphaFoldDB" id="A0A975G3J8"/>
<keyword evidence="2" id="KW-1185">Reference proteome</keyword>
<evidence type="ECO:0000313" key="2">
    <source>
        <dbReference type="Proteomes" id="UP000676409"/>
    </source>
</evidence>
<dbReference type="KEGG" id="caul:KCG34_08325"/>
<organism evidence="1 2">
    <name type="scientific">Phenylobacterium montanum</name>
    <dbReference type="NCBI Taxonomy" id="2823693"/>
    <lineage>
        <taxon>Bacteria</taxon>
        <taxon>Pseudomonadati</taxon>
        <taxon>Pseudomonadota</taxon>
        <taxon>Alphaproteobacteria</taxon>
        <taxon>Caulobacterales</taxon>
        <taxon>Caulobacteraceae</taxon>
        <taxon>Phenylobacterium</taxon>
    </lineage>
</organism>
<proteinExistence type="predicted"/>
<dbReference type="RefSeq" id="WP_211939914.1">
    <property type="nucleotide sequence ID" value="NZ_CP073078.1"/>
</dbReference>
<evidence type="ECO:0000313" key="1">
    <source>
        <dbReference type="EMBL" id="QUD89862.1"/>
    </source>
</evidence>
<dbReference type="Proteomes" id="UP000676409">
    <property type="component" value="Chromosome"/>
</dbReference>
<name>A0A975G3J8_9CAUL</name>